<organism evidence="5 6">
    <name type="scientific">Luteibacter rhizovicinus DSM 16549</name>
    <dbReference type="NCBI Taxonomy" id="1440763"/>
    <lineage>
        <taxon>Bacteria</taxon>
        <taxon>Pseudomonadati</taxon>
        <taxon>Pseudomonadota</taxon>
        <taxon>Gammaproteobacteria</taxon>
        <taxon>Lysobacterales</taxon>
        <taxon>Rhodanobacteraceae</taxon>
        <taxon>Luteibacter</taxon>
    </lineage>
</organism>
<keyword evidence="2" id="KW-0812">Transmembrane</keyword>
<keyword evidence="6" id="KW-1185">Reference proteome</keyword>
<dbReference type="PANTHER" id="PTHR12714:SF24">
    <property type="entry name" value="SLR1182 PROTEIN"/>
    <property type="match status" value="1"/>
</dbReference>
<proteinExistence type="predicted"/>
<dbReference type="GO" id="GO:0008168">
    <property type="term" value="F:methyltransferase activity"/>
    <property type="evidence" value="ECO:0007669"/>
    <property type="project" value="UniProtKB-KW"/>
</dbReference>
<dbReference type="Pfam" id="PF04191">
    <property type="entry name" value="PEMT"/>
    <property type="match status" value="1"/>
</dbReference>
<dbReference type="GO" id="GO:0012505">
    <property type="term" value="C:endomembrane system"/>
    <property type="evidence" value="ECO:0007669"/>
    <property type="project" value="UniProtKB-SubCell"/>
</dbReference>
<dbReference type="PANTHER" id="PTHR12714">
    <property type="entry name" value="PROTEIN-S ISOPRENYLCYSTEINE O-METHYLTRANSFERASE"/>
    <property type="match status" value="1"/>
</dbReference>
<dbReference type="STRING" id="1440763.BJI69_08020"/>
<gene>
    <name evidence="5" type="ORF">BJI69_08020</name>
</gene>
<dbReference type="Proteomes" id="UP000182987">
    <property type="component" value="Chromosome"/>
</dbReference>
<dbReference type="InterPro" id="IPR007318">
    <property type="entry name" value="Phopholipid_MeTrfase"/>
</dbReference>
<evidence type="ECO:0000256" key="3">
    <source>
        <dbReference type="ARBA" id="ARBA00022989"/>
    </source>
</evidence>
<dbReference type="Gene3D" id="1.20.120.1630">
    <property type="match status" value="1"/>
</dbReference>
<keyword evidence="3" id="KW-1133">Transmembrane helix</keyword>
<keyword evidence="5" id="KW-0489">Methyltransferase</keyword>
<keyword evidence="4" id="KW-0472">Membrane</keyword>
<evidence type="ECO:0000256" key="1">
    <source>
        <dbReference type="ARBA" id="ARBA00004127"/>
    </source>
</evidence>
<dbReference type="AlphaFoldDB" id="A0A0G9HFF0"/>
<sequence>MTTEQWLTQGIDTAWRILLVWWLWSAWGNKTAARGEPWLTRLAFYWLPLAVAFVLLGPGEWYGHTWLREGIVPHTVPFFAIAFVLVVTGVALAIWSRVLLGRNWSSVVQIKHDHVLIEAGPYRYVRHPIYTGILLAFIGTAVKVGDVRGIFAVLIVFASFWRKLRMEERMLGETFGEAYSAYKRRTRALIPGLL</sequence>
<dbReference type="EMBL" id="CP017480">
    <property type="protein sequence ID" value="APG03858.1"/>
    <property type="molecule type" value="Genomic_DNA"/>
</dbReference>
<reference evidence="6" key="1">
    <citation type="submission" date="2016-09" db="EMBL/GenBank/DDBJ databases">
        <authorList>
            <person name="Lysoe E."/>
        </authorList>
    </citation>
    <scope>NUCLEOTIDE SEQUENCE [LARGE SCALE GENOMIC DNA]</scope>
    <source>
        <strain evidence="6">LJ96T</strain>
    </source>
</reference>
<dbReference type="PATRIC" id="fig|1440763.5.peg.2766"/>
<dbReference type="OrthoDB" id="5293276at2"/>
<evidence type="ECO:0000313" key="6">
    <source>
        <dbReference type="Proteomes" id="UP000182987"/>
    </source>
</evidence>
<accession>A0A0G9HFF0</accession>
<protein>
    <submittedName>
        <fullName evidence="5">Isoprenylcysteine carboxyl methyltransferase</fullName>
    </submittedName>
</protein>
<comment type="subcellular location">
    <subcellularLocation>
        <location evidence="1">Endomembrane system</location>
        <topology evidence="1">Multi-pass membrane protein</topology>
    </subcellularLocation>
</comment>
<dbReference type="RefSeq" id="WP_046968384.1">
    <property type="nucleotide sequence ID" value="NZ_JPLB01000046.1"/>
</dbReference>
<evidence type="ECO:0000256" key="4">
    <source>
        <dbReference type="ARBA" id="ARBA00023136"/>
    </source>
</evidence>
<keyword evidence="5" id="KW-0808">Transferase</keyword>
<dbReference type="GO" id="GO:0032259">
    <property type="term" value="P:methylation"/>
    <property type="evidence" value="ECO:0007669"/>
    <property type="project" value="UniProtKB-KW"/>
</dbReference>
<name>A0A0G9HFF0_9GAMM</name>
<evidence type="ECO:0000313" key="5">
    <source>
        <dbReference type="EMBL" id="APG03858.1"/>
    </source>
</evidence>
<dbReference type="KEGG" id="lrz:BJI69_08020"/>
<evidence type="ECO:0000256" key="2">
    <source>
        <dbReference type="ARBA" id="ARBA00022692"/>
    </source>
</evidence>